<keyword evidence="3" id="KW-1185">Reference proteome</keyword>
<organism evidence="2 3">
    <name type="scientific">Ramularia collo-cygni</name>
    <dbReference type="NCBI Taxonomy" id="112498"/>
    <lineage>
        <taxon>Eukaryota</taxon>
        <taxon>Fungi</taxon>
        <taxon>Dikarya</taxon>
        <taxon>Ascomycota</taxon>
        <taxon>Pezizomycotina</taxon>
        <taxon>Dothideomycetes</taxon>
        <taxon>Dothideomycetidae</taxon>
        <taxon>Mycosphaerellales</taxon>
        <taxon>Mycosphaerellaceae</taxon>
        <taxon>Ramularia</taxon>
    </lineage>
</organism>
<evidence type="ECO:0000313" key="3">
    <source>
        <dbReference type="Proteomes" id="UP000225277"/>
    </source>
</evidence>
<accession>A0A2D3VMB8</accession>
<dbReference type="GeneID" id="35605727"/>
<proteinExistence type="predicted"/>
<dbReference type="AlphaFoldDB" id="A0A2D3VMB8"/>
<feature type="region of interest" description="Disordered" evidence="1">
    <location>
        <begin position="1"/>
        <end position="20"/>
    </location>
</feature>
<reference evidence="2 3" key="1">
    <citation type="submission" date="2016-03" db="EMBL/GenBank/DDBJ databases">
        <authorList>
            <person name="Ploux O."/>
        </authorList>
    </citation>
    <scope>NUCLEOTIDE SEQUENCE [LARGE SCALE GENOMIC DNA]</scope>
    <source>
        <strain evidence="2 3">URUG2</strain>
    </source>
</reference>
<protein>
    <submittedName>
        <fullName evidence="2">Uncharacterized protein</fullName>
    </submittedName>
</protein>
<name>A0A2D3VMB8_9PEZI</name>
<dbReference type="EMBL" id="FJUY01000024">
    <property type="protein sequence ID" value="CZT24959.1"/>
    <property type="molecule type" value="Genomic_DNA"/>
</dbReference>
<evidence type="ECO:0000256" key="1">
    <source>
        <dbReference type="SAM" id="MobiDB-lite"/>
    </source>
</evidence>
<dbReference type="RefSeq" id="XP_023631682.1">
    <property type="nucleotide sequence ID" value="XM_023775914.1"/>
</dbReference>
<sequence length="67" mass="7304">MHFQKTSTDRNISEGSVSRTTDLLQGVGAQFSSKESKAEKKLLDALKKTNAASKTSSTAYSIPNKRK</sequence>
<gene>
    <name evidence="2" type="ORF">RCC_10688</name>
</gene>
<evidence type="ECO:0000313" key="2">
    <source>
        <dbReference type="EMBL" id="CZT24959.1"/>
    </source>
</evidence>
<dbReference type="Proteomes" id="UP000225277">
    <property type="component" value="Unassembled WGS sequence"/>
</dbReference>